<gene>
    <name evidence="2" type="ORF">B8V81_2800</name>
</gene>
<reference evidence="2 3" key="1">
    <citation type="submission" date="2017-05" db="EMBL/GenBank/DDBJ databases">
        <title>Functional genome analysis of Paenibacillus pasadenensis strain R16: insights on endophytic life style and antifungal activity.</title>
        <authorList>
            <person name="Passera A."/>
            <person name="Marcolungo L."/>
            <person name="Casati P."/>
            <person name="Brasca M."/>
            <person name="Quaglino F."/>
            <person name="Delledonne M."/>
        </authorList>
    </citation>
    <scope>NUCLEOTIDE SEQUENCE [LARGE SCALE GENOMIC DNA]</scope>
    <source>
        <strain evidence="2 3">R16</strain>
    </source>
</reference>
<dbReference type="Pfam" id="PF06283">
    <property type="entry name" value="ThuA"/>
    <property type="match status" value="1"/>
</dbReference>
<protein>
    <recommendedName>
        <fullName evidence="1">ThuA-like domain-containing protein</fullName>
    </recommendedName>
</protein>
<dbReference type="EMBL" id="NFEZ01000004">
    <property type="protein sequence ID" value="PLT44369.1"/>
    <property type="molecule type" value="Genomic_DNA"/>
</dbReference>
<evidence type="ECO:0000259" key="1">
    <source>
        <dbReference type="Pfam" id="PF06283"/>
    </source>
</evidence>
<keyword evidence="3" id="KW-1185">Reference proteome</keyword>
<dbReference type="InterPro" id="IPR029062">
    <property type="entry name" value="Class_I_gatase-like"/>
</dbReference>
<accession>A0A2N5N216</accession>
<dbReference type="Proteomes" id="UP000234789">
    <property type="component" value="Unassembled WGS sequence"/>
</dbReference>
<dbReference type="SUPFAM" id="SSF52317">
    <property type="entry name" value="Class I glutamine amidotransferase-like"/>
    <property type="match status" value="1"/>
</dbReference>
<name>A0A2N5N216_9BACL</name>
<organism evidence="2 3">
    <name type="scientific">Paenibacillus pasadenensis</name>
    <dbReference type="NCBI Taxonomy" id="217090"/>
    <lineage>
        <taxon>Bacteria</taxon>
        <taxon>Bacillati</taxon>
        <taxon>Bacillota</taxon>
        <taxon>Bacilli</taxon>
        <taxon>Bacillales</taxon>
        <taxon>Paenibacillaceae</taxon>
        <taxon>Paenibacillus</taxon>
    </lineage>
</organism>
<evidence type="ECO:0000313" key="3">
    <source>
        <dbReference type="Proteomes" id="UP000234789"/>
    </source>
</evidence>
<comment type="caution">
    <text evidence="2">The sequence shown here is derived from an EMBL/GenBank/DDBJ whole genome shotgun (WGS) entry which is preliminary data.</text>
</comment>
<proteinExistence type="predicted"/>
<sequence length="243" mass="27474">MAAIRVTVWNEYRHEKTNPRVAEIYPEGIHGAIAAHLRRAGSFEVRTATLDEPEHGLTEEVLEQTDVLLWWGHLAHDEVSDQIASRVQDRVLQGMGLIVLHSGHGSKVFGRLLGTRTGALKWRDDGERERLWVIEHGHPIADGLGEFIEIPKEEMYGERFEIPAPDELVFISWFEGGEVFRSGCCYRRGKGRLFYFRPGHETFPVYHHPDVLQVIGNAVRWAAPTPGAPAVYGRMAPIEPIGR</sequence>
<dbReference type="OrthoDB" id="252909at2"/>
<dbReference type="InterPro" id="IPR029010">
    <property type="entry name" value="ThuA-like"/>
</dbReference>
<dbReference type="RefSeq" id="WP_028600263.1">
    <property type="nucleotide sequence ID" value="NZ_BIMM01000030.1"/>
</dbReference>
<feature type="domain" description="ThuA-like" evidence="1">
    <location>
        <begin position="5"/>
        <end position="222"/>
    </location>
</feature>
<dbReference type="Gene3D" id="3.40.50.880">
    <property type="match status" value="1"/>
</dbReference>
<evidence type="ECO:0000313" key="2">
    <source>
        <dbReference type="EMBL" id="PLT44369.1"/>
    </source>
</evidence>
<dbReference type="PIRSF" id="PIRSF030013">
    <property type="entry name" value="ThuA"/>
    <property type="match status" value="1"/>
</dbReference>
<dbReference type="AlphaFoldDB" id="A0A2N5N216"/>
<dbReference type="InterPro" id="IPR009381">
    <property type="entry name" value="Trehalose_catabolism_ThuA_prok"/>
</dbReference>